<dbReference type="Gene3D" id="1.10.3210.10">
    <property type="entry name" value="Hypothetical protein af1432"/>
    <property type="match status" value="1"/>
</dbReference>
<dbReference type="Pfam" id="PF08668">
    <property type="entry name" value="HDOD"/>
    <property type="match status" value="1"/>
</dbReference>
<dbReference type="PANTHER" id="PTHR33525">
    <property type="match status" value="1"/>
</dbReference>
<dbReference type="PANTHER" id="PTHR33525:SF4">
    <property type="entry name" value="CYCLIC DI-GMP PHOSPHODIESTERASE CDGJ"/>
    <property type="match status" value="1"/>
</dbReference>
<gene>
    <name evidence="2" type="ORF">BDD16_001457</name>
</gene>
<comment type="caution">
    <text evidence="2">The sequence shown here is derived from an EMBL/GenBank/DDBJ whole genome shotgun (WGS) entry which is preliminary data.</text>
</comment>
<dbReference type="RefSeq" id="WP_179633357.1">
    <property type="nucleotide sequence ID" value="NZ_JACCFH010000001.1"/>
</dbReference>
<evidence type="ECO:0000313" key="3">
    <source>
        <dbReference type="Proteomes" id="UP000518288"/>
    </source>
</evidence>
<protein>
    <submittedName>
        <fullName evidence="2">HD-like signal output (HDOD) protein</fullName>
    </submittedName>
</protein>
<dbReference type="EMBL" id="JACCFH010000001">
    <property type="protein sequence ID" value="NYG32471.1"/>
    <property type="molecule type" value="Genomic_DNA"/>
</dbReference>
<dbReference type="InterPro" id="IPR052340">
    <property type="entry name" value="RNase_Y/CdgJ"/>
</dbReference>
<dbReference type="Proteomes" id="UP000518288">
    <property type="component" value="Unassembled WGS sequence"/>
</dbReference>
<evidence type="ECO:0000259" key="1">
    <source>
        <dbReference type="PROSITE" id="PS51833"/>
    </source>
</evidence>
<proteinExistence type="predicted"/>
<evidence type="ECO:0000313" key="2">
    <source>
        <dbReference type="EMBL" id="NYG32471.1"/>
    </source>
</evidence>
<dbReference type="InterPro" id="IPR013976">
    <property type="entry name" value="HDOD"/>
</dbReference>
<feature type="domain" description="HDOD" evidence="1">
    <location>
        <begin position="14"/>
        <end position="205"/>
    </location>
</feature>
<organism evidence="2 3">
    <name type="scientific">Sphaerotilus montanus</name>
    <dbReference type="NCBI Taxonomy" id="522889"/>
    <lineage>
        <taxon>Bacteria</taxon>
        <taxon>Pseudomonadati</taxon>
        <taxon>Pseudomonadota</taxon>
        <taxon>Betaproteobacteria</taxon>
        <taxon>Burkholderiales</taxon>
        <taxon>Sphaerotilaceae</taxon>
        <taxon>Sphaerotilus</taxon>
    </lineage>
</organism>
<dbReference type="PROSITE" id="PS51833">
    <property type="entry name" value="HDOD"/>
    <property type="match status" value="1"/>
</dbReference>
<keyword evidence="3" id="KW-1185">Reference proteome</keyword>
<reference evidence="2 3" key="1">
    <citation type="submission" date="2020-07" db="EMBL/GenBank/DDBJ databases">
        <title>Genomic Encyclopedia of Archaeal and Bacterial Type Strains, Phase II (KMG-II): from individual species to whole genera.</title>
        <authorList>
            <person name="Goeker M."/>
        </authorList>
    </citation>
    <scope>NUCLEOTIDE SEQUENCE [LARGE SCALE GENOMIC DNA]</scope>
    <source>
        <strain evidence="2 3">DSM 21226</strain>
    </source>
</reference>
<dbReference type="AlphaFoldDB" id="A0A7Y9U6B9"/>
<sequence>MTLPADLRRLEADLPACPRVLVELLSLLDEASPASVAAMAALIESDMALAAGLVQTVNSAMFGLLRRVETVGEALRYLGTREVVAIAYQTALRAAFPATPAMEGLWRDAGRAGLLMGRSAKALGLDPLQAHTAGLFARSGQAVLLARLGARYEALMATFGHDLPALCAAEGLACGVHHAAYGSALCARWGLAAPVVQHVRDRVRPSADWLGHPRALRRLLALGAVTEALLQDDDSAAMADALAQAGDCPAPELLAAVQPTWLALKALQPD</sequence>
<dbReference type="SUPFAM" id="SSF109604">
    <property type="entry name" value="HD-domain/PDEase-like"/>
    <property type="match status" value="1"/>
</dbReference>
<name>A0A7Y9U6B9_9BURK</name>
<accession>A0A7Y9U6B9</accession>